<dbReference type="RefSeq" id="WP_201920734.1">
    <property type="nucleotide sequence ID" value="NZ_JAERQG010000002.1"/>
</dbReference>
<dbReference type="Pfam" id="PF01965">
    <property type="entry name" value="DJ-1_PfpI"/>
    <property type="match status" value="1"/>
</dbReference>
<dbReference type="AlphaFoldDB" id="A0A937DH93"/>
<reference evidence="3" key="1">
    <citation type="submission" date="2021-01" db="EMBL/GenBank/DDBJ databases">
        <title>Marivirga sp. nov., isolated from intertidal surface sediments.</title>
        <authorList>
            <person name="Zhang M."/>
        </authorList>
    </citation>
    <scope>NUCLEOTIDE SEQUENCE</scope>
    <source>
        <strain evidence="3">SM1354</strain>
    </source>
</reference>
<evidence type="ECO:0000256" key="1">
    <source>
        <dbReference type="ARBA" id="ARBA00008542"/>
    </source>
</evidence>
<keyword evidence="4" id="KW-1185">Reference proteome</keyword>
<accession>A0A937DH93</accession>
<dbReference type="SUPFAM" id="SSF52317">
    <property type="entry name" value="Class I glutamine amidotransferase-like"/>
    <property type="match status" value="1"/>
</dbReference>
<dbReference type="NCBIfam" id="TIGR01382">
    <property type="entry name" value="PfpI"/>
    <property type="match status" value="1"/>
</dbReference>
<dbReference type="PANTHER" id="PTHR42733">
    <property type="entry name" value="DJ-1 PROTEIN"/>
    <property type="match status" value="1"/>
</dbReference>
<dbReference type="PROSITE" id="PS51276">
    <property type="entry name" value="PEPTIDASE_C56_PFPI"/>
    <property type="match status" value="1"/>
</dbReference>
<evidence type="ECO:0000313" key="3">
    <source>
        <dbReference type="EMBL" id="MBL0765663.1"/>
    </source>
</evidence>
<dbReference type="Gene3D" id="3.40.50.880">
    <property type="match status" value="1"/>
</dbReference>
<dbReference type="InterPro" id="IPR006286">
    <property type="entry name" value="C56_PfpI-like"/>
</dbReference>
<evidence type="ECO:0000259" key="2">
    <source>
        <dbReference type="Pfam" id="PF01965"/>
    </source>
</evidence>
<name>A0A937DH93_9BACT</name>
<evidence type="ECO:0000313" key="4">
    <source>
        <dbReference type="Proteomes" id="UP000642920"/>
    </source>
</evidence>
<comment type="similarity">
    <text evidence="1">Belongs to the peptidase C56 family.</text>
</comment>
<keyword evidence="3" id="KW-0315">Glutamine amidotransferase</keyword>
<dbReference type="CDD" id="cd03134">
    <property type="entry name" value="GATase1_PfpI_like"/>
    <property type="match status" value="1"/>
</dbReference>
<organism evidence="3 4">
    <name type="scientific">Marivirga atlantica</name>
    <dbReference type="NCBI Taxonomy" id="1548457"/>
    <lineage>
        <taxon>Bacteria</taxon>
        <taxon>Pseudomonadati</taxon>
        <taxon>Bacteroidota</taxon>
        <taxon>Cytophagia</taxon>
        <taxon>Cytophagales</taxon>
        <taxon>Marivirgaceae</taxon>
        <taxon>Marivirga</taxon>
    </lineage>
</organism>
<sequence>MSQLQNKNIAILTETGFEEVELTVPRKKLEEEGAIITIISPENKSIKSWDQDHWGFDLEVDKLVEEVKQEDFDGLLLPGGVINPDKLRRSEKAIDFIKTFFEKGKPVASICHGPQSLIEADVLQGRIMTSFPSIKTDLKNAGARWVDKEVVVDQGLVTSRNPDDLEAFCSKMVEEFREGIHQGQKTA</sequence>
<dbReference type="InterPro" id="IPR029062">
    <property type="entry name" value="Class_I_gatase-like"/>
</dbReference>
<gene>
    <name evidence="3" type="ORF">JKP34_10400</name>
</gene>
<dbReference type="InterPro" id="IPR002818">
    <property type="entry name" value="DJ-1/PfpI"/>
</dbReference>
<dbReference type="Proteomes" id="UP000642920">
    <property type="component" value="Unassembled WGS sequence"/>
</dbReference>
<feature type="domain" description="DJ-1/PfpI" evidence="2">
    <location>
        <begin position="7"/>
        <end position="175"/>
    </location>
</feature>
<dbReference type="PANTHER" id="PTHR42733:SF12">
    <property type="entry name" value="PROTEINASE"/>
    <property type="match status" value="1"/>
</dbReference>
<protein>
    <submittedName>
        <fullName evidence="3">Type 1 glutamine amidotransferase</fullName>
    </submittedName>
</protein>
<proteinExistence type="inferred from homology"/>
<comment type="caution">
    <text evidence="3">The sequence shown here is derived from an EMBL/GenBank/DDBJ whole genome shotgun (WGS) entry which is preliminary data.</text>
</comment>
<dbReference type="EMBL" id="JAERQG010000002">
    <property type="protein sequence ID" value="MBL0765663.1"/>
    <property type="molecule type" value="Genomic_DNA"/>
</dbReference>